<evidence type="ECO:0000256" key="12">
    <source>
        <dbReference type="SAM" id="Coils"/>
    </source>
</evidence>
<evidence type="ECO:0000256" key="8">
    <source>
        <dbReference type="ARBA" id="ARBA00023026"/>
    </source>
</evidence>
<dbReference type="CDD" id="cd00082">
    <property type="entry name" value="HisKA"/>
    <property type="match status" value="1"/>
</dbReference>
<feature type="domain" description="Response regulatory" evidence="15">
    <location>
        <begin position="745"/>
        <end position="858"/>
    </location>
</feature>
<dbReference type="SUPFAM" id="SSF55874">
    <property type="entry name" value="ATPase domain of HSP90 chaperone/DNA topoisomerase II/histidine kinase"/>
    <property type="match status" value="1"/>
</dbReference>
<evidence type="ECO:0000256" key="13">
    <source>
        <dbReference type="SAM" id="Phobius"/>
    </source>
</evidence>
<dbReference type="SMART" id="SM00448">
    <property type="entry name" value="REC"/>
    <property type="match status" value="3"/>
</dbReference>
<dbReference type="SMART" id="SM00387">
    <property type="entry name" value="HATPase_c"/>
    <property type="match status" value="1"/>
</dbReference>
<dbReference type="Proteomes" id="UP000239477">
    <property type="component" value="Chromosome"/>
</dbReference>
<proteinExistence type="predicted"/>
<dbReference type="FunFam" id="3.30.565.10:FF:000010">
    <property type="entry name" value="Sensor histidine kinase RcsC"/>
    <property type="match status" value="1"/>
</dbReference>
<dbReference type="InterPro" id="IPR011006">
    <property type="entry name" value="CheY-like_superfamily"/>
</dbReference>
<dbReference type="AlphaFoldDB" id="A0A2S0IDD2"/>
<evidence type="ECO:0000256" key="9">
    <source>
        <dbReference type="ARBA" id="ARBA00058004"/>
    </source>
</evidence>
<evidence type="ECO:0000256" key="3">
    <source>
        <dbReference type="ARBA" id="ARBA00022553"/>
    </source>
</evidence>
<dbReference type="InterPro" id="IPR036097">
    <property type="entry name" value="HisK_dim/P_sf"/>
</dbReference>
<evidence type="ECO:0000256" key="5">
    <source>
        <dbReference type="ARBA" id="ARBA00022729"/>
    </source>
</evidence>
<dbReference type="CDD" id="cd00156">
    <property type="entry name" value="REC"/>
    <property type="match status" value="1"/>
</dbReference>
<keyword evidence="3 11" id="KW-0597">Phosphoprotein</keyword>
<evidence type="ECO:0000259" key="14">
    <source>
        <dbReference type="PROSITE" id="PS50109"/>
    </source>
</evidence>
<dbReference type="EMBL" id="CP023270">
    <property type="protein sequence ID" value="AVJ29767.1"/>
    <property type="molecule type" value="Genomic_DNA"/>
</dbReference>
<dbReference type="SUPFAM" id="SSF52172">
    <property type="entry name" value="CheY-like"/>
    <property type="match status" value="3"/>
</dbReference>
<keyword evidence="8" id="KW-0843">Virulence</keyword>
<gene>
    <name evidence="16" type="ORF">CLM73_23195</name>
</gene>
<keyword evidence="5" id="KW-0732">Signal</keyword>
<feature type="coiled-coil region" evidence="12">
    <location>
        <begin position="378"/>
        <end position="443"/>
    </location>
</feature>
<dbReference type="Gene3D" id="1.10.287.130">
    <property type="match status" value="1"/>
</dbReference>
<evidence type="ECO:0000256" key="2">
    <source>
        <dbReference type="ARBA" id="ARBA00012438"/>
    </source>
</evidence>
<dbReference type="CDD" id="cd19410">
    <property type="entry name" value="HK9-like_sensor"/>
    <property type="match status" value="1"/>
</dbReference>
<evidence type="ECO:0000256" key="4">
    <source>
        <dbReference type="ARBA" id="ARBA00022679"/>
    </source>
</evidence>
<evidence type="ECO:0000313" key="16">
    <source>
        <dbReference type="EMBL" id="AVJ29767.1"/>
    </source>
</evidence>
<feature type="modified residue" description="4-aspartylphosphate" evidence="11">
    <location>
        <position position="916"/>
    </location>
</feature>
<evidence type="ECO:0000256" key="1">
    <source>
        <dbReference type="ARBA" id="ARBA00000085"/>
    </source>
</evidence>
<dbReference type="SMART" id="SM00388">
    <property type="entry name" value="HisKA"/>
    <property type="match status" value="1"/>
</dbReference>
<organism evidence="16 17">
    <name type="scientific">Achromobacter spanius</name>
    <dbReference type="NCBI Taxonomy" id="217203"/>
    <lineage>
        <taxon>Bacteria</taxon>
        <taxon>Pseudomonadati</taxon>
        <taxon>Pseudomonadota</taxon>
        <taxon>Betaproteobacteria</taxon>
        <taxon>Burkholderiales</taxon>
        <taxon>Alcaligenaceae</taxon>
        <taxon>Achromobacter</taxon>
    </lineage>
</organism>
<dbReference type="InterPro" id="IPR036890">
    <property type="entry name" value="HATPase_C_sf"/>
</dbReference>
<dbReference type="InterPro" id="IPR003018">
    <property type="entry name" value="GAF"/>
</dbReference>
<dbReference type="InterPro" id="IPR003661">
    <property type="entry name" value="HisK_dim/P_dom"/>
</dbReference>
<dbReference type="Gene3D" id="3.40.50.2300">
    <property type="match status" value="3"/>
</dbReference>
<comment type="catalytic activity">
    <reaction evidence="1">
        <text>ATP + protein L-histidine = ADP + protein N-phospho-L-histidine.</text>
        <dbReference type="EC" id="2.7.13.3"/>
    </reaction>
</comment>
<sequence length="1137" mass="125228">MLKSPQPASRLAFPRTLMAGFILAAVATLVIAFVNVRSADTRTRAVQSMDRATESLRQLSLFNSALKDAEIGQRGYLLTGDTAYLEPYVRSVPLIEQRLAVVQEFSQQDATQRRIANDIAGITKQKLTELNNTIEMRRAGDVQGALAVVRTDSGKEAMDRLRDLVGDLYTSQMSRVEQERDAWSEAATTSTYYSWGGALVLLVLIFASALMTIREYRTKARQAWVTTGLSGLSLRLRGDHRLDEIGKRALDYLAEYLNASVGAGYVVNGEELELFGGYAVPPERLPQKIPSAQGLVGQAAVSRKLLHVRNVPAGHLEVSSATGRSNPVELVVAPAMQYERVYAVIELGFNHPVSEGERSLLEGASEMLASAIRAGMDRTRLESLLAETQRQSEELQTQQEELRVSNEELEQQSRILQESQARMELQQTELEQTNVNLESQTEQLLRVQSALTDKARLLTQASQYKSEFLANMSHELRTPLNSTLILAKLLSDNKPGNLSAEQVKYAQTIHAAGRDLLALINDILDLAKIEAGQATVEVDDVAVTPALQRLLEPLRPLAQEKGLSLELDIARDVPDTLRTDPQRLGQVLKNLLSNAIKFTEQGFVALRVTRAPGRMLAFAVHDTGIGVAADQHELIFEAFRQADGSSHRKHGGTGLGLSISRDLAKLLGGTLSLVSTPGQGSVFTLLLPMNLLVVSTTPAPRERTDAPVTLAGPADAIAAPPVARTEPAALSKPAEQEQGETFARTILVIEDDERFAGILADLAHEMGFGCLAAHTATDGLALAAQRRPDAIVLDVNLPDFSGLGVLDQLKRNPNTRHIPVHIVSVADYAQEALVRGAVGYALKPVKREELVHALQRLEAKFTQNVRRVLVVEDDDRQRDSVRELLARDDVEIVPAANAGDALALLRDTTYDCVVMDLNLPDMSGYELLREMADQDSVSFPPVIVYTGRALSRDEEQQLRRFSKSIIIKDARSPERLLDEVTLFLHQVEAELPPQQRQMLELARSRDTTLEGRTVLVVEDDVRNVFALSSILEPTGLHVEIARNGREALEALGRAGVNGNRVVDLVLMDIMMPEMDGYTAMREIRARPEWRRLPIIALTAKAMKDDQEKCLAAGANDYIAKPLDVERLLSLVRVWMRK</sequence>
<comment type="function">
    <text evidence="9">Member of the two-component regulatory system BvgS/BvgA. Phosphorylates BvgA via a four-step phosphorelay in response to environmental signals.</text>
</comment>
<keyword evidence="7" id="KW-0902">Two-component regulatory system</keyword>
<evidence type="ECO:0000256" key="6">
    <source>
        <dbReference type="ARBA" id="ARBA00022777"/>
    </source>
</evidence>
<dbReference type="InterPro" id="IPR029016">
    <property type="entry name" value="GAF-like_dom_sf"/>
</dbReference>
<dbReference type="SUPFAM" id="SSF55781">
    <property type="entry name" value="GAF domain-like"/>
    <property type="match status" value="1"/>
</dbReference>
<dbReference type="OrthoDB" id="9796305at2"/>
<dbReference type="EC" id="2.7.13.3" evidence="2"/>
<dbReference type="Pfam" id="PF02518">
    <property type="entry name" value="HATPase_c"/>
    <property type="match status" value="1"/>
</dbReference>
<name>A0A2S0IDD2_9BURK</name>
<dbReference type="PRINTS" id="PR00344">
    <property type="entry name" value="BCTRLSENSOR"/>
</dbReference>
<dbReference type="InterPro" id="IPR007891">
    <property type="entry name" value="CHASE3"/>
</dbReference>
<dbReference type="Gene3D" id="3.30.565.10">
    <property type="entry name" value="Histidine kinase-like ATPase, C-terminal domain"/>
    <property type="match status" value="1"/>
</dbReference>
<dbReference type="RefSeq" id="WP_105240434.1">
    <property type="nucleotide sequence ID" value="NZ_CP023270.1"/>
</dbReference>
<keyword evidence="13" id="KW-0812">Transmembrane</keyword>
<evidence type="ECO:0000313" key="17">
    <source>
        <dbReference type="Proteomes" id="UP000239477"/>
    </source>
</evidence>
<dbReference type="PROSITE" id="PS50109">
    <property type="entry name" value="HIS_KIN"/>
    <property type="match status" value="1"/>
</dbReference>
<dbReference type="CDD" id="cd17546">
    <property type="entry name" value="REC_hyHK_CKI1_RcsC-like"/>
    <property type="match status" value="1"/>
</dbReference>
<evidence type="ECO:0000256" key="7">
    <source>
        <dbReference type="ARBA" id="ARBA00023012"/>
    </source>
</evidence>
<dbReference type="Pfam" id="PF13185">
    <property type="entry name" value="GAF_2"/>
    <property type="match status" value="1"/>
</dbReference>
<evidence type="ECO:0000256" key="10">
    <source>
        <dbReference type="ARBA" id="ARBA00070152"/>
    </source>
</evidence>
<evidence type="ECO:0000256" key="11">
    <source>
        <dbReference type="PROSITE-ProRule" id="PRU00169"/>
    </source>
</evidence>
<dbReference type="Pfam" id="PF05227">
    <property type="entry name" value="CHASE3"/>
    <property type="match status" value="1"/>
</dbReference>
<dbReference type="PROSITE" id="PS50110">
    <property type="entry name" value="RESPONSE_REGULATORY"/>
    <property type="match status" value="3"/>
</dbReference>
<keyword evidence="4" id="KW-0808">Transferase</keyword>
<feature type="transmembrane region" description="Helical" evidence="13">
    <location>
        <begin position="192"/>
        <end position="213"/>
    </location>
</feature>
<dbReference type="CDD" id="cd16922">
    <property type="entry name" value="HATPase_EvgS-ArcB-TorS-like"/>
    <property type="match status" value="1"/>
</dbReference>
<dbReference type="InterPro" id="IPR004358">
    <property type="entry name" value="Sig_transdc_His_kin-like_C"/>
</dbReference>
<dbReference type="InterPro" id="IPR001789">
    <property type="entry name" value="Sig_transdc_resp-reg_receiver"/>
</dbReference>
<keyword evidence="12" id="KW-0175">Coiled coil</keyword>
<dbReference type="PANTHER" id="PTHR45339:SF1">
    <property type="entry name" value="HYBRID SIGNAL TRANSDUCTION HISTIDINE KINASE J"/>
    <property type="match status" value="1"/>
</dbReference>
<feature type="modified residue" description="4-aspartylphosphate" evidence="11">
    <location>
        <position position="794"/>
    </location>
</feature>
<keyword evidence="17" id="KW-1185">Reference proteome</keyword>
<dbReference type="InterPro" id="IPR003594">
    <property type="entry name" value="HATPase_dom"/>
</dbReference>
<dbReference type="Pfam" id="PF00072">
    <property type="entry name" value="Response_reg"/>
    <property type="match status" value="3"/>
</dbReference>
<dbReference type="GO" id="GO:0000155">
    <property type="term" value="F:phosphorelay sensor kinase activity"/>
    <property type="evidence" value="ECO:0007669"/>
    <property type="project" value="InterPro"/>
</dbReference>
<keyword evidence="13" id="KW-0472">Membrane</keyword>
<evidence type="ECO:0000259" key="15">
    <source>
        <dbReference type="PROSITE" id="PS50110"/>
    </source>
</evidence>
<protein>
    <recommendedName>
        <fullName evidence="10">Virulence sensor protein BvgS</fullName>
        <ecNumber evidence="2">2.7.13.3</ecNumber>
    </recommendedName>
</protein>
<dbReference type="SUPFAM" id="SSF47384">
    <property type="entry name" value="Homodimeric domain of signal transducing histidine kinase"/>
    <property type="match status" value="1"/>
</dbReference>
<accession>A0A2S0IDD2</accession>
<reference evidence="16 17" key="1">
    <citation type="submission" date="2017-09" db="EMBL/GenBank/DDBJ databases">
        <title>Genomic, metabolic, and phenotypic characteristics of bacterial isolates from the natural microbiome of the model nematode Caenorhabditis elegans.</title>
        <authorList>
            <person name="Zimmermann J."/>
            <person name="Obeng N."/>
            <person name="Yang W."/>
            <person name="Obeng O."/>
            <person name="Kissoyan K."/>
            <person name="Pees B."/>
            <person name="Dirksen P."/>
            <person name="Hoppner M."/>
            <person name="Franke A."/>
            <person name="Rosenstiel P."/>
            <person name="Leippe M."/>
            <person name="Dierking K."/>
            <person name="Kaleta C."/>
            <person name="Schulenburg H."/>
        </authorList>
    </citation>
    <scope>NUCLEOTIDE SEQUENCE [LARGE SCALE GENOMIC DNA]</scope>
    <source>
        <strain evidence="16 17">MYb73</strain>
    </source>
</reference>
<dbReference type="Gene3D" id="3.30.450.40">
    <property type="match status" value="1"/>
</dbReference>
<keyword evidence="6 16" id="KW-0418">Kinase</keyword>
<feature type="domain" description="Histidine kinase" evidence="14">
    <location>
        <begin position="471"/>
        <end position="691"/>
    </location>
</feature>
<dbReference type="InterPro" id="IPR005467">
    <property type="entry name" value="His_kinase_dom"/>
</dbReference>
<dbReference type="Pfam" id="PF00512">
    <property type="entry name" value="HisKA"/>
    <property type="match status" value="1"/>
</dbReference>
<feature type="domain" description="Response regulatory" evidence="15">
    <location>
        <begin position="1013"/>
        <end position="1135"/>
    </location>
</feature>
<feature type="domain" description="Response regulatory" evidence="15">
    <location>
        <begin position="867"/>
        <end position="983"/>
    </location>
</feature>
<feature type="modified residue" description="4-aspartylphosphate" evidence="11">
    <location>
        <position position="1068"/>
    </location>
</feature>
<dbReference type="PANTHER" id="PTHR45339">
    <property type="entry name" value="HYBRID SIGNAL TRANSDUCTION HISTIDINE KINASE J"/>
    <property type="match status" value="1"/>
</dbReference>
<keyword evidence="13" id="KW-1133">Transmembrane helix</keyword>